<evidence type="ECO:0000313" key="2">
    <source>
        <dbReference type="Proteomes" id="UP001177021"/>
    </source>
</evidence>
<sequence length="145" mass="17375">MCSIFSFFLVSFFPLSFENFSTPICNGIQKHHTFSSWQNNSINWCYRLPRKKVLELVNKLLCQYFQGMCLDLNRKINIVMRLVDLYLAFLFFNGIFDDMNIKRLLSAAKQEDVEMDLFYFDSQIIDWEDYFMNIHIPGIFKYALK</sequence>
<organism evidence="1 2">
    <name type="scientific">Trifolium pratense</name>
    <name type="common">Red clover</name>
    <dbReference type="NCBI Taxonomy" id="57577"/>
    <lineage>
        <taxon>Eukaryota</taxon>
        <taxon>Viridiplantae</taxon>
        <taxon>Streptophyta</taxon>
        <taxon>Embryophyta</taxon>
        <taxon>Tracheophyta</taxon>
        <taxon>Spermatophyta</taxon>
        <taxon>Magnoliopsida</taxon>
        <taxon>eudicotyledons</taxon>
        <taxon>Gunneridae</taxon>
        <taxon>Pentapetalae</taxon>
        <taxon>rosids</taxon>
        <taxon>fabids</taxon>
        <taxon>Fabales</taxon>
        <taxon>Fabaceae</taxon>
        <taxon>Papilionoideae</taxon>
        <taxon>50 kb inversion clade</taxon>
        <taxon>NPAAA clade</taxon>
        <taxon>Hologalegina</taxon>
        <taxon>IRL clade</taxon>
        <taxon>Trifolieae</taxon>
        <taxon>Trifolium</taxon>
    </lineage>
</organism>
<comment type="caution">
    <text evidence="1">The sequence shown here is derived from an EMBL/GenBank/DDBJ whole genome shotgun (WGS) entry which is preliminary data.</text>
</comment>
<dbReference type="Proteomes" id="UP001177021">
    <property type="component" value="Unassembled WGS sequence"/>
</dbReference>
<reference evidence="1" key="1">
    <citation type="submission" date="2023-10" db="EMBL/GenBank/DDBJ databases">
        <authorList>
            <person name="Rodriguez Cubillos JULIANA M."/>
            <person name="De Vega J."/>
        </authorList>
    </citation>
    <scope>NUCLEOTIDE SEQUENCE</scope>
</reference>
<evidence type="ECO:0000313" key="1">
    <source>
        <dbReference type="EMBL" id="CAJ2660151.1"/>
    </source>
</evidence>
<protein>
    <submittedName>
        <fullName evidence="1">Uncharacterized protein</fullName>
    </submittedName>
</protein>
<accession>A0ACB0KUZ2</accession>
<name>A0ACB0KUZ2_TRIPR</name>
<keyword evidence="2" id="KW-1185">Reference proteome</keyword>
<gene>
    <name evidence="1" type="ORF">MILVUS5_LOCUS26167</name>
</gene>
<dbReference type="EMBL" id="CASHSV030000311">
    <property type="protein sequence ID" value="CAJ2660151.1"/>
    <property type="molecule type" value="Genomic_DNA"/>
</dbReference>
<proteinExistence type="predicted"/>